<name>A0ABW1FYL2_9ACTN</name>
<dbReference type="EMBL" id="JBHSQJ010000031">
    <property type="protein sequence ID" value="MFC5907333.1"/>
    <property type="molecule type" value="Genomic_DNA"/>
</dbReference>
<keyword evidence="3" id="KW-1185">Reference proteome</keyword>
<proteinExistence type="predicted"/>
<gene>
    <name evidence="2" type="ORF">ACFP3V_08880</name>
</gene>
<evidence type="ECO:0000313" key="2">
    <source>
        <dbReference type="EMBL" id="MFC5907333.1"/>
    </source>
</evidence>
<keyword evidence="1" id="KW-0732">Signal</keyword>
<protein>
    <recommendedName>
        <fullName evidence="4">PQQ-like domain-containing protein</fullName>
    </recommendedName>
</protein>
<feature type="signal peptide" evidence="1">
    <location>
        <begin position="1"/>
        <end position="23"/>
    </location>
</feature>
<evidence type="ECO:0000256" key="1">
    <source>
        <dbReference type="SAM" id="SignalP"/>
    </source>
</evidence>
<sequence>MRTVVVALLLAALVAVLGAAARAHRPAPFGDDLAAHSTSVPADAVRLHGDAVQGYDDTTGVTAWTYRRPGSTPTRIVPLAHEVALVAWSDGMLTGVTPGAPEIRWHRFIKIDEGGRPLLHASPGGETFLAVTSGLFVAYNTDDGTIRTDTLPPPGCSYVPAHSVSLDDGTLVVARSCPGDGPSAVDAFTADGRVWKRDSGPDVRPVLGTGGSLALCQGPLLRGMLVDPATGAAVPDLPGAVRQPKPLCTAR</sequence>
<dbReference type="InterPro" id="IPR015943">
    <property type="entry name" value="WD40/YVTN_repeat-like_dom_sf"/>
</dbReference>
<dbReference type="SUPFAM" id="SSF50998">
    <property type="entry name" value="Quinoprotein alcohol dehydrogenase-like"/>
    <property type="match status" value="1"/>
</dbReference>
<dbReference type="Gene3D" id="2.130.10.10">
    <property type="entry name" value="YVTN repeat-like/Quinoprotein amine dehydrogenase"/>
    <property type="match status" value="1"/>
</dbReference>
<evidence type="ECO:0008006" key="4">
    <source>
        <dbReference type="Google" id="ProtNLM"/>
    </source>
</evidence>
<accession>A0ABW1FYL2</accession>
<organism evidence="2 3">
    <name type="scientific">Streptacidiphilus monticola</name>
    <dbReference type="NCBI Taxonomy" id="2161674"/>
    <lineage>
        <taxon>Bacteria</taxon>
        <taxon>Bacillati</taxon>
        <taxon>Actinomycetota</taxon>
        <taxon>Actinomycetes</taxon>
        <taxon>Kitasatosporales</taxon>
        <taxon>Streptomycetaceae</taxon>
        <taxon>Streptacidiphilus</taxon>
    </lineage>
</organism>
<comment type="caution">
    <text evidence="2">The sequence shown here is derived from an EMBL/GenBank/DDBJ whole genome shotgun (WGS) entry which is preliminary data.</text>
</comment>
<evidence type="ECO:0000313" key="3">
    <source>
        <dbReference type="Proteomes" id="UP001596174"/>
    </source>
</evidence>
<dbReference type="Proteomes" id="UP001596174">
    <property type="component" value="Unassembled WGS sequence"/>
</dbReference>
<dbReference type="InterPro" id="IPR011047">
    <property type="entry name" value="Quinoprotein_ADH-like_sf"/>
</dbReference>
<reference evidence="3" key="1">
    <citation type="journal article" date="2019" name="Int. J. Syst. Evol. Microbiol.">
        <title>The Global Catalogue of Microorganisms (GCM) 10K type strain sequencing project: providing services to taxonomists for standard genome sequencing and annotation.</title>
        <authorList>
            <consortium name="The Broad Institute Genomics Platform"/>
            <consortium name="The Broad Institute Genome Sequencing Center for Infectious Disease"/>
            <person name="Wu L."/>
            <person name="Ma J."/>
        </authorList>
    </citation>
    <scope>NUCLEOTIDE SEQUENCE [LARGE SCALE GENOMIC DNA]</scope>
    <source>
        <strain evidence="3">JCM 4816</strain>
    </source>
</reference>
<dbReference type="RefSeq" id="WP_380581640.1">
    <property type="nucleotide sequence ID" value="NZ_JBHSQJ010000031.1"/>
</dbReference>
<feature type="chain" id="PRO_5045850172" description="PQQ-like domain-containing protein" evidence="1">
    <location>
        <begin position="24"/>
        <end position="251"/>
    </location>
</feature>